<feature type="compositionally biased region" description="Low complexity" evidence="1">
    <location>
        <begin position="204"/>
        <end position="214"/>
    </location>
</feature>
<proteinExistence type="predicted"/>
<organism evidence="4 5">
    <name type="scientific">Phrynosoma platyrhinos</name>
    <name type="common">Desert horned lizard</name>
    <dbReference type="NCBI Taxonomy" id="52577"/>
    <lineage>
        <taxon>Eukaryota</taxon>
        <taxon>Metazoa</taxon>
        <taxon>Chordata</taxon>
        <taxon>Craniata</taxon>
        <taxon>Vertebrata</taxon>
        <taxon>Euteleostomi</taxon>
        <taxon>Lepidosauria</taxon>
        <taxon>Squamata</taxon>
        <taxon>Bifurcata</taxon>
        <taxon>Unidentata</taxon>
        <taxon>Episquamata</taxon>
        <taxon>Toxicofera</taxon>
        <taxon>Iguania</taxon>
        <taxon>Phrynosomatidae</taxon>
        <taxon>Phrynosomatinae</taxon>
        <taxon>Phrynosoma</taxon>
    </lineage>
</organism>
<reference evidence="4 5" key="1">
    <citation type="journal article" date="2022" name="Gigascience">
        <title>A chromosome-level genome assembly and annotation of the desert horned lizard, Phrynosoma platyrhinos, provides insight into chromosomal rearrangements among reptiles.</title>
        <authorList>
            <person name="Koochekian N."/>
            <person name="Ascanio A."/>
            <person name="Farleigh K."/>
            <person name="Card D.C."/>
            <person name="Schield D.R."/>
            <person name="Castoe T.A."/>
            <person name="Jezkova T."/>
        </authorList>
    </citation>
    <scope>NUCLEOTIDE SEQUENCE [LARGE SCALE GENOMIC DNA]</scope>
    <source>
        <strain evidence="4">NK-2021</strain>
    </source>
</reference>
<dbReference type="Pfam" id="PF21047">
    <property type="entry name" value="HEAT_Maestro"/>
    <property type="match status" value="1"/>
</dbReference>
<evidence type="ECO:0000256" key="1">
    <source>
        <dbReference type="SAM" id="MobiDB-lite"/>
    </source>
</evidence>
<comment type="caution">
    <text evidence="4">The sequence shown here is derived from an EMBL/GenBank/DDBJ whole genome shotgun (WGS) entry which is preliminary data.</text>
</comment>
<dbReference type="PANTHER" id="PTHR23120">
    <property type="entry name" value="MAESTRO-RELATED HEAT DOMAIN-CONTAINING"/>
    <property type="match status" value="1"/>
</dbReference>
<dbReference type="InterPro" id="IPR048465">
    <property type="entry name" value="Maestro-like_HEAT"/>
</dbReference>
<dbReference type="InterPro" id="IPR055408">
    <property type="entry name" value="HEAT_MROH2B-like"/>
</dbReference>
<sequence>MAWSLWLRRTGYGGSEVELLRQREGENLENLEINTRPTELNAHTIASWEPDRFNNFNQKLFFGREKEKHILEMLERLRVLIQNRDASVGIPEEGNSSRLERLAAISSASFSSHGQRTDNCRKQTMDPEAKVQGKAPSRLLSFHFCRANKDISVGDGKNTRTLWDCCKNCKINPQGAKPKEKEKQKPESCSKLDRLETHSKTAHHSTAISTTTESTIGSETAISIDDTLESTIPSFQSIQSDHASLLDVEIIMSVMECAHNEEKTFADNNEENIGFLRAISTTCIATLKSGQDTLDLPYTKAELAEVILMIMETLPSYSVPSFTLSCSMLAVYHLSKIKPPLDRELESCILRLTFHGVFSMQTDQGDSHSQALYKSSSDTMETMLKGLLSEVPTTSHLLFILEHISFWIHSHDIQERSRAIKCSTLLLRHAVRLPDFEKSGELPALGHQVAQFGIYISDSVEDVSHYAREAVKYLYQLLLHQMGLGTREAGGLWCQTSENKKMLDYIDTRTVGEVRKEPSRLFGKIFTEDQKRTFLQTSLLSMYDPLRRKSEAGILLVYSLLGKAGELMGDTPEEVEKKIYKQLFKLRTLREVPEALQSDVMLQDRQY</sequence>
<protein>
    <submittedName>
        <fullName evidence="4">Uncharacterized protein</fullName>
    </submittedName>
</protein>
<keyword evidence="5" id="KW-1185">Reference proteome</keyword>
<feature type="region of interest" description="Disordered" evidence="1">
    <location>
        <begin position="174"/>
        <end position="214"/>
    </location>
</feature>
<dbReference type="PANTHER" id="PTHR23120:SF40">
    <property type="entry name" value="MAESTRO HEAT-LIKE REPEAT-CONTAINING PROTEIN FAMILY MEMBER 6"/>
    <property type="match status" value="1"/>
</dbReference>
<gene>
    <name evidence="4" type="ORF">JD844_009484</name>
</gene>
<feature type="domain" description="Maestro-like HEAT-repeats" evidence="2">
    <location>
        <begin position="414"/>
        <end position="585"/>
    </location>
</feature>
<evidence type="ECO:0000313" key="4">
    <source>
        <dbReference type="EMBL" id="KAH0628392.1"/>
    </source>
</evidence>
<evidence type="ECO:0000313" key="5">
    <source>
        <dbReference type="Proteomes" id="UP000826234"/>
    </source>
</evidence>
<feature type="domain" description="MROH2B-like HEAT-repeats" evidence="3">
    <location>
        <begin position="246"/>
        <end position="389"/>
    </location>
</feature>
<dbReference type="Pfam" id="PF23210">
    <property type="entry name" value="HEAT_Maestro_2"/>
    <property type="match status" value="1"/>
</dbReference>
<dbReference type="InterPro" id="IPR045206">
    <property type="entry name" value="Maestro_heat-like_prot"/>
</dbReference>
<dbReference type="EMBL" id="JAIPUX010000439">
    <property type="protein sequence ID" value="KAH0628392.1"/>
    <property type="molecule type" value="Genomic_DNA"/>
</dbReference>
<name>A0ABQ7TF81_PHRPL</name>
<dbReference type="Proteomes" id="UP000826234">
    <property type="component" value="Unassembled WGS sequence"/>
</dbReference>
<feature type="compositionally biased region" description="Basic and acidic residues" evidence="1">
    <location>
        <begin position="177"/>
        <end position="199"/>
    </location>
</feature>
<evidence type="ECO:0000259" key="3">
    <source>
        <dbReference type="Pfam" id="PF23210"/>
    </source>
</evidence>
<evidence type="ECO:0000259" key="2">
    <source>
        <dbReference type="Pfam" id="PF21047"/>
    </source>
</evidence>
<accession>A0ABQ7TF81</accession>